<keyword evidence="1" id="KW-0472">Membrane</keyword>
<dbReference type="Proteomes" id="UP000255423">
    <property type="component" value="Unassembled WGS sequence"/>
</dbReference>
<name>A0A380RVQ2_FIBSU</name>
<accession>A0A380RVQ2</accession>
<proteinExistence type="predicted"/>
<evidence type="ECO:0000256" key="1">
    <source>
        <dbReference type="SAM" id="Phobius"/>
    </source>
</evidence>
<protein>
    <submittedName>
        <fullName evidence="2">Uncharacterized protein</fullName>
    </submittedName>
</protein>
<keyword evidence="1" id="KW-1133">Transmembrane helix</keyword>
<dbReference type="RefSeq" id="WP_088659966.1">
    <property type="nucleotide sequence ID" value="NZ_UHJL01000001.1"/>
</dbReference>
<organism evidence="2 3">
    <name type="scientific">Fibrobacter succinogenes</name>
    <name type="common">Bacteroides succinogenes</name>
    <dbReference type="NCBI Taxonomy" id="833"/>
    <lineage>
        <taxon>Bacteria</taxon>
        <taxon>Pseudomonadati</taxon>
        <taxon>Fibrobacterota</taxon>
        <taxon>Fibrobacteria</taxon>
        <taxon>Fibrobacterales</taxon>
        <taxon>Fibrobacteraceae</taxon>
        <taxon>Fibrobacter</taxon>
    </lineage>
</organism>
<gene>
    <name evidence="2" type="ORF">SAMN05661053_0880</name>
</gene>
<evidence type="ECO:0000313" key="2">
    <source>
        <dbReference type="EMBL" id="SUQ19640.1"/>
    </source>
</evidence>
<dbReference type="AlphaFoldDB" id="A0A380RVQ2"/>
<reference evidence="2 3" key="1">
    <citation type="submission" date="2017-08" db="EMBL/GenBank/DDBJ databases">
        <authorList>
            <person name="de Groot N.N."/>
        </authorList>
    </citation>
    <scope>NUCLEOTIDE SEQUENCE [LARGE SCALE GENOMIC DNA]</scope>
    <source>
        <strain evidence="2 3">HM2</strain>
    </source>
</reference>
<evidence type="ECO:0000313" key="3">
    <source>
        <dbReference type="Proteomes" id="UP000255423"/>
    </source>
</evidence>
<sequence>MLDFLANNWPYLIILVVVVALFFVIRGALKGLKARSPFNMENIRKSTEPNFLALQQKSKALLADADMICEIKPGSDQVIPKKEDIKFFRRAVSQKFKLAVFQVPGTNKVVFFFCKTEAGIRRRLQNLVINQKFREGKHPYIDEATGEKLRYPKA</sequence>
<keyword evidence="1" id="KW-0812">Transmembrane</keyword>
<feature type="transmembrane region" description="Helical" evidence="1">
    <location>
        <begin position="12"/>
        <end position="29"/>
    </location>
</feature>
<dbReference type="EMBL" id="UHJL01000001">
    <property type="protein sequence ID" value="SUQ19640.1"/>
    <property type="molecule type" value="Genomic_DNA"/>
</dbReference>